<accession>A0ABV8ABQ7</accession>
<proteinExistence type="predicted"/>
<keyword evidence="3" id="KW-1185">Reference proteome</keyword>
<feature type="chain" id="PRO_5045848908" evidence="1">
    <location>
        <begin position="23"/>
        <end position="113"/>
    </location>
</feature>
<evidence type="ECO:0000313" key="2">
    <source>
        <dbReference type="EMBL" id="MFC3862651.1"/>
    </source>
</evidence>
<feature type="signal peptide" evidence="1">
    <location>
        <begin position="1"/>
        <end position="22"/>
    </location>
</feature>
<reference evidence="3" key="1">
    <citation type="journal article" date="2019" name="Int. J. Syst. Evol. Microbiol.">
        <title>The Global Catalogue of Microorganisms (GCM) 10K type strain sequencing project: providing services to taxonomists for standard genome sequencing and annotation.</title>
        <authorList>
            <consortium name="The Broad Institute Genomics Platform"/>
            <consortium name="The Broad Institute Genome Sequencing Center for Infectious Disease"/>
            <person name="Wu L."/>
            <person name="Ma J."/>
        </authorList>
    </citation>
    <scope>NUCLEOTIDE SEQUENCE [LARGE SCALE GENOMIC DNA]</scope>
    <source>
        <strain evidence="3">CCTCC AB 2013263</strain>
    </source>
</reference>
<name>A0ABV8ABQ7_9DEIO</name>
<gene>
    <name evidence="2" type="ORF">ACFOPQ_17945</name>
</gene>
<sequence>MKRLVPLIVLLAGAASALSGRAAFVFTHAVKAAGLKAIPCPGKLGNATTRCATGTADRKVTQKKLSAWKGWKQTDAWNRDSASFTSTGTDGYAVSVLPKIGSSKGSLLIFSEF</sequence>
<organism evidence="2 3">
    <name type="scientific">Deinococcus antarcticus</name>
    <dbReference type="NCBI Taxonomy" id="1298767"/>
    <lineage>
        <taxon>Bacteria</taxon>
        <taxon>Thermotogati</taxon>
        <taxon>Deinococcota</taxon>
        <taxon>Deinococci</taxon>
        <taxon>Deinococcales</taxon>
        <taxon>Deinococcaceae</taxon>
        <taxon>Deinococcus</taxon>
    </lineage>
</organism>
<dbReference type="EMBL" id="JBHRZF010000209">
    <property type="protein sequence ID" value="MFC3862651.1"/>
    <property type="molecule type" value="Genomic_DNA"/>
</dbReference>
<dbReference type="Proteomes" id="UP001595748">
    <property type="component" value="Unassembled WGS sequence"/>
</dbReference>
<evidence type="ECO:0000256" key="1">
    <source>
        <dbReference type="SAM" id="SignalP"/>
    </source>
</evidence>
<comment type="caution">
    <text evidence="2">The sequence shown here is derived from an EMBL/GenBank/DDBJ whole genome shotgun (WGS) entry which is preliminary data.</text>
</comment>
<protein>
    <submittedName>
        <fullName evidence="2">Uncharacterized protein</fullName>
    </submittedName>
</protein>
<dbReference type="RefSeq" id="WP_380080592.1">
    <property type="nucleotide sequence ID" value="NZ_JBHRZF010000209.1"/>
</dbReference>
<keyword evidence="1" id="KW-0732">Signal</keyword>
<evidence type="ECO:0000313" key="3">
    <source>
        <dbReference type="Proteomes" id="UP001595748"/>
    </source>
</evidence>